<keyword evidence="2" id="KW-1185">Reference proteome</keyword>
<name>W7U246_9STRA</name>
<sequence length="78" mass="8632">MPVEGVHRVPNALLELSLIHLRGMFANVLNGAARAAGLSRRQLLFVTSARRSLGTEVRQQYSNNNNNNIYVRTSVVAQ</sequence>
<evidence type="ECO:0000313" key="1">
    <source>
        <dbReference type="EMBL" id="EWM26744.1"/>
    </source>
</evidence>
<protein>
    <submittedName>
        <fullName evidence="1">Uncharacterized protein</fullName>
    </submittedName>
</protein>
<reference evidence="1 2" key="1">
    <citation type="journal article" date="2014" name="Mol. Plant">
        <title>Chromosome Scale Genome Assembly and Transcriptome Profiling of Nannochloropsis gaditana in Nitrogen Depletion.</title>
        <authorList>
            <person name="Corteggiani Carpinelli E."/>
            <person name="Telatin A."/>
            <person name="Vitulo N."/>
            <person name="Forcato C."/>
            <person name="D'Angelo M."/>
            <person name="Schiavon R."/>
            <person name="Vezzi A."/>
            <person name="Giacometti G.M."/>
            <person name="Morosinotto T."/>
            <person name="Valle G."/>
        </authorList>
    </citation>
    <scope>NUCLEOTIDE SEQUENCE [LARGE SCALE GENOMIC DNA]</scope>
    <source>
        <strain evidence="1 2">B-31</strain>
    </source>
</reference>
<dbReference type="Proteomes" id="UP000019335">
    <property type="component" value="Chromosome 8"/>
</dbReference>
<dbReference type="AlphaFoldDB" id="W7U246"/>
<gene>
    <name evidence="1" type="ORF">Naga_100001g202</name>
</gene>
<comment type="caution">
    <text evidence="1">The sequence shown here is derived from an EMBL/GenBank/DDBJ whole genome shotgun (WGS) entry which is preliminary data.</text>
</comment>
<organism evidence="1 2">
    <name type="scientific">Nannochloropsis gaditana</name>
    <dbReference type="NCBI Taxonomy" id="72520"/>
    <lineage>
        <taxon>Eukaryota</taxon>
        <taxon>Sar</taxon>
        <taxon>Stramenopiles</taxon>
        <taxon>Ochrophyta</taxon>
        <taxon>Eustigmatophyceae</taxon>
        <taxon>Eustigmatales</taxon>
        <taxon>Monodopsidaceae</taxon>
        <taxon>Nannochloropsis</taxon>
    </lineage>
</organism>
<proteinExistence type="predicted"/>
<dbReference type="EMBL" id="AZIL01000609">
    <property type="protein sequence ID" value="EWM26744.1"/>
    <property type="molecule type" value="Genomic_DNA"/>
</dbReference>
<evidence type="ECO:0000313" key="2">
    <source>
        <dbReference type="Proteomes" id="UP000019335"/>
    </source>
</evidence>
<accession>W7U246</accession>